<dbReference type="EMBL" id="BIMW01000146">
    <property type="protein sequence ID" value="GCE95724.1"/>
    <property type="molecule type" value="Genomic_DNA"/>
</dbReference>
<protein>
    <submittedName>
        <fullName evidence="1">Uncharacterized protein</fullName>
    </submittedName>
</protein>
<sequence>MNFVVCIKNTDCAASLEVRKIYQVLPDSKANLHQMIRIIDESGEDYLYPHDYFMPIELSPPLQQVLEMS</sequence>
<accession>A0A5M3T8A2</accession>
<organism evidence="1 2">
    <name type="scientific">Limnospira platensis NIES-46</name>
    <dbReference type="NCBI Taxonomy" id="1236695"/>
    <lineage>
        <taxon>Bacteria</taxon>
        <taxon>Bacillati</taxon>
        <taxon>Cyanobacteriota</taxon>
        <taxon>Cyanophyceae</taxon>
        <taxon>Oscillatoriophycideae</taxon>
        <taxon>Oscillatoriales</taxon>
        <taxon>Sirenicapillariaceae</taxon>
        <taxon>Limnospira</taxon>
    </lineage>
</organism>
<dbReference type="RefSeq" id="WP_006616061.1">
    <property type="nucleotide sequence ID" value="NZ_BIMW01000146.1"/>
</dbReference>
<reference evidence="1 2" key="1">
    <citation type="journal article" date="2019" name="J Genomics">
        <title>The Draft Genome of a Hydrogen-producing Cyanobacterium, Arthrospira platensis NIES-46.</title>
        <authorList>
            <person name="Suzuki S."/>
            <person name="Yamaguchi H."/>
            <person name="Kawachi M."/>
        </authorList>
    </citation>
    <scope>NUCLEOTIDE SEQUENCE [LARGE SCALE GENOMIC DNA]</scope>
    <source>
        <strain evidence="1 2">NIES-46</strain>
    </source>
</reference>
<keyword evidence="2" id="KW-1185">Reference proteome</keyword>
<name>A0A5M3T8A2_LIMPL</name>
<evidence type="ECO:0000313" key="2">
    <source>
        <dbReference type="Proteomes" id="UP000326169"/>
    </source>
</evidence>
<evidence type="ECO:0000313" key="1">
    <source>
        <dbReference type="EMBL" id="GCE95724.1"/>
    </source>
</evidence>
<gene>
    <name evidence="1" type="ORF">NIES46_37900</name>
</gene>
<dbReference type="Proteomes" id="UP000326169">
    <property type="component" value="Unassembled WGS sequence"/>
</dbReference>
<comment type="caution">
    <text evidence="1">The sequence shown here is derived from an EMBL/GenBank/DDBJ whole genome shotgun (WGS) entry which is preliminary data.</text>
</comment>
<proteinExistence type="predicted"/>
<dbReference type="GeneID" id="301684565"/>